<dbReference type="AlphaFoldDB" id="A0A0E9X3Z2"/>
<reference evidence="1" key="1">
    <citation type="submission" date="2014-11" db="EMBL/GenBank/DDBJ databases">
        <authorList>
            <person name="Amaro Gonzalez C."/>
        </authorList>
    </citation>
    <scope>NUCLEOTIDE SEQUENCE</scope>
</reference>
<reference evidence="1" key="2">
    <citation type="journal article" date="2015" name="Fish Shellfish Immunol.">
        <title>Early steps in the European eel (Anguilla anguilla)-Vibrio vulnificus interaction in the gills: Role of the RtxA13 toxin.</title>
        <authorList>
            <person name="Callol A."/>
            <person name="Pajuelo D."/>
            <person name="Ebbesson L."/>
            <person name="Teles M."/>
            <person name="MacKenzie S."/>
            <person name="Amaro C."/>
        </authorList>
    </citation>
    <scope>NUCLEOTIDE SEQUENCE</scope>
</reference>
<sequence>MKFPLMNDQLLEPVLSTNLDYAARVIPHMHHAILSEASLCIAGERVLVKLVQFDKQFGSKINLTVICNDGQPQLIWRVTCGDVITDSDVKDTHFSGHNCQDMVQSCYQQARALVSKGNMKMLHIICNSLSLTYSTGNHAKDGQIVVSQSPQTAQHSAIDSHILKTECRLKFLDFCNMERLLKLKCWIEQEKPQKRGLIACVDHLLKQFTELPKAPYSGCTFILQSDGEMVKLAKTSTQWSQDYYIFCGPNGASMFPAEWK</sequence>
<proteinExistence type="predicted"/>
<protein>
    <submittedName>
        <fullName evidence="1">Uncharacterized protein</fullName>
    </submittedName>
</protein>
<evidence type="ECO:0000313" key="1">
    <source>
        <dbReference type="EMBL" id="JAH97289.1"/>
    </source>
</evidence>
<organism evidence="1">
    <name type="scientific">Anguilla anguilla</name>
    <name type="common">European freshwater eel</name>
    <name type="synonym">Muraena anguilla</name>
    <dbReference type="NCBI Taxonomy" id="7936"/>
    <lineage>
        <taxon>Eukaryota</taxon>
        <taxon>Metazoa</taxon>
        <taxon>Chordata</taxon>
        <taxon>Craniata</taxon>
        <taxon>Vertebrata</taxon>
        <taxon>Euteleostomi</taxon>
        <taxon>Actinopterygii</taxon>
        <taxon>Neopterygii</taxon>
        <taxon>Teleostei</taxon>
        <taxon>Anguilliformes</taxon>
        <taxon>Anguillidae</taxon>
        <taxon>Anguilla</taxon>
    </lineage>
</organism>
<dbReference type="EMBL" id="GBXM01011288">
    <property type="protein sequence ID" value="JAH97289.1"/>
    <property type="molecule type" value="Transcribed_RNA"/>
</dbReference>
<name>A0A0E9X3Z2_ANGAN</name>
<accession>A0A0E9X3Z2</accession>